<dbReference type="CDD" id="cd13401">
    <property type="entry name" value="Slt70-like"/>
    <property type="match status" value="1"/>
</dbReference>
<dbReference type="SUPFAM" id="SSF48435">
    <property type="entry name" value="Bacterial muramidases"/>
    <property type="match status" value="1"/>
</dbReference>
<dbReference type="PANTHER" id="PTHR37423">
    <property type="entry name" value="SOLUBLE LYTIC MUREIN TRANSGLYCOSYLASE-RELATED"/>
    <property type="match status" value="1"/>
</dbReference>
<evidence type="ECO:0000256" key="2">
    <source>
        <dbReference type="ARBA" id="ARBA00022729"/>
    </source>
</evidence>
<accession>A0ABY6MTJ1</accession>
<dbReference type="EMBL" id="CP110257">
    <property type="protein sequence ID" value="UZD55325.1"/>
    <property type="molecule type" value="Genomic_DNA"/>
</dbReference>
<dbReference type="PANTHER" id="PTHR37423:SF5">
    <property type="entry name" value="SOLUBLE LYTIC MUREIN TRANSGLYCOSYLASE"/>
    <property type="match status" value="1"/>
</dbReference>
<dbReference type="Gene3D" id="1.25.20.10">
    <property type="entry name" value="Bacterial muramidases"/>
    <property type="match status" value="1"/>
</dbReference>
<sequence>MKSVYRRPFEASLASGVRRAAAALGIVLGVAAGLAPAPAAAQSDVVVQAREAWRKRDARQLAALKIQAASQQHPLAMWVDYWELLNRLQEATPEEVQAFFERWPDTYVEDRMRNDWLLELGRRRDWGRFAAEYPKFRMQDDREVACYAVLARHQAGEDVRRAAVEAWRAQREADQGCSLMALTLHGAGELPASEVWRKARHAFDAHKRNAARQAVVLAGTEFANKFDELVDNPARYLARKAAARPHAEAELAAMALARLAASDPEAAAKQMEDGWERRLPAPLASWAWASIAKQASIRLLPHAADYFQRASMGAHETEWSDDMLAWKARAALRAGRWQQVVQAINAMGPAEQADAGWVYWKARALSAIAGDSQDGEALRRQSRELLESIAGQPTYYGKLATEDLGRPLELPPKPAPLTEAEREAARSNPGLTRALQLIALGLRNEGVREWNWTLSFTSAGRMDDRQLLAAAERACAAQVWDRCINTSDRTKAEFDLDTRFPTPFRREVTTRAREIGLDPAYVYGLIRQESRFIMDARSGVGASGLMQLMPATARWTAKKIGLPYSPELITDRDTNIALGTSYLKLVLDDMGGSQVLAAAAYNAGPNRPRRWREGAVLEAPVWVESIPFAETRDYVKKVLSNATYYAAQLHGRMTSLRARLGQVIGPRDPNAPPPQPDLP</sequence>
<dbReference type="Pfam" id="PF01464">
    <property type="entry name" value="SLT"/>
    <property type="match status" value="1"/>
</dbReference>
<dbReference type="Proteomes" id="UP001163266">
    <property type="component" value="Chromosome"/>
</dbReference>
<gene>
    <name evidence="4" type="ORF">OMP39_01660</name>
</gene>
<evidence type="ECO:0000256" key="1">
    <source>
        <dbReference type="ARBA" id="ARBA00007734"/>
    </source>
</evidence>
<comment type="similarity">
    <text evidence="1">Belongs to the transglycosylase Slt family.</text>
</comment>
<dbReference type="Gene3D" id="1.10.530.10">
    <property type="match status" value="1"/>
</dbReference>
<evidence type="ECO:0000313" key="4">
    <source>
        <dbReference type="EMBL" id="UZD55325.1"/>
    </source>
</evidence>
<dbReference type="InterPro" id="IPR008939">
    <property type="entry name" value="Lytic_TGlycosylase_superhlx_U"/>
</dbReference>
<evidence type="ECO:0000259" key="3">
    <source>
        <dbReference type="Pfam" id="PF01464"/>
    </source>
</evidence>
<keyword evidence="5" id="KW-1185">Reference proteome</keyword>
<protein>
    <submittedName>
        <fullName evidence="4">Lytic transglycosylase domain-containing protein</fullName>
    </submittedName>
</protein>
<dbReference type="SUPFAM" id="SSF53955">
    <property type="entry name" value="Lysozyme-like"/>
    <property type="match status" value="1"/>
</dbReference>
<name>A0ABY6MTJ1_9BURK</name>
<dbReference type="InterPro" id="IPR008258">
    <property type="entry name" value="Transglycosylase_SLT_dom_1"/>
</dbReference>
<organism evidence="4 5">
    <name type="scientific">Caldimonas aquatica</name>
    <dbReference type="NCBI Taxonomy" id="376175"/>
    <lineage>
        <taxon>Bacteria</taxon>
        <taxon>Pseudomonadati</taxon>
        <taxon>Pseudomonadota</taxon>
        <taxon>Betaproteobacteria</taxon>
        <taxon>Burkholderiales</taxon>
        <taxon>Sphaerotilaceae</taxon>
        <taxon>Caldimonas</taxon>
    </lineage>
</organism>
<feature type="domain" description="Transglycosylase SLT" evidence="3">
    <location>
        <begin position="513"/>
        <end position="613"/>
    </location>
</feature>
<proteinExistence type="inferred from homology"/>
<reference evidence="4" key="1">
    <citation type="submission" date="2022-10" db="EMBL/GenBank/DDBJ databases">
        <title>Complete genome sequence of Schlegelella aquatica LMG 23380.</title>
        <authorList>
            <person name="Musilova J."/>
            <person name="Kourilova X."/>
            <person name="Bezdicek M."/>
            <person name="Hermankova K."/>
            <person name="Obruca S."/>
            <person name="Sedlar K."/>
        </authorList>
    </citation>
    <scope>NUCLEOTIDE SEQUENCE</scope>
    <source>
        <strain evidence="4">LMG 23380</strain>
    </source>
</reference>
<evidence type="ECO:0000313" key="5">
    <source>
        <dbReference type="Proteomes" id="UP001163266"/>
    </source>
</evidence>
<keyword evidence="2" id="KW-0732">Signal</keyword>
<dbReference type="InterPro" id="IPR023346">
    <property type="entry name" value="Lysozyme-like_dom_sf"/>
</dbReference>